<evidence type="ECO:0000313" key="2">
    <source>
        <dbReference type="EMBL" id="PMB72188.1"/>
    </source>
</evidence>
<proteinExistence type="predicted"/>
<comment type="caution">
    <text evidence="2">The sequence shown here is derived from an EMBL/GenBank/DDBJ whole genome shotgun (WGS) entry which is preliminary data.</text>
</comment>
<organism evidence="2 3">
    <name type="scientific">Beauveria bassiana</name>
    <name type="common">White muscardine disease fungus</name>
    <name type="synonym">Tritirachium shiotae</name>
    <dbReference type="NCBI Taxonomy" id="176275"/>
    <lineage>
        <taxon>Eukaryota</taxon>
        <taxon>Fungi</taxon>
        <taxon>Dikarya</taxon>
        <taxon>Ascomycota</taxon>
        <taxon>Pezizomycotina</taxon>
        <taxon>Sordariomycetes</taxon>
        <taxon>Hypocreomycetidae</taxon>
        <taxon>Hypocreales</taxon>
        <taxon>Cordycipitaceae</taxon>
        <taxon>Beauveria</taxon>
    </lineage>
</organism>
<evidence type="ECO:0000313" key="3">
    <source>
        <dbReference type="Proteomes" id="UP000235728"/>
    </source>
</evidence>
<dbReference type="EMBL" id="MRVG01000002">
    <property type="protein sequence ID" value="PMB72188.1"/>
    <property type="molecule type" value="Genomic_DNA"/>
</dbReference>
<reference evidence="2 3" key="1">
    <citation type="journal article" date="2016" name="Appl. Microbiol. Biotechnol.">
        <title>Characterization of T-DNA insertion mutants with decreased virulence in the entomopathogenic fungus Beauveria bassiana JEF-007.</title>
        <authorList>
            <person name="Kim S."/>
            <person name="Lee S.J."/>
            <person name="Nai Y.S."/>
            <person name="Yu J.S."/>
            <person name="Lee M.R."/>
            <person name="Yang Y.T."/>
            <person name="Kim J.S."/>
        </authorList>
    </citation>
    <scope>NUCLEOTIDE SEQUENCE [LARGE SCALE GENOMIC DNA]</scope>
    <source>
        <strain evidence="2 3">JEF-007</strain>
    </source>
</reference>
<dbReference type="Proteomes" id="UP000235728">
    <property type="component" value="Unassembled WGS sequence"/>
</dbReference>
<gene>
    <name evidence="2" type="ORF">BM221_002288</name>
</gene>
<feature type="region of interest" description="Disordered" evidence="1">
    <location>
        <begin position="42"/>
        <end position="69"/>
    </location>
</feature>
<accession>A0A2N6NY48</accession>
<name>A0A2N6NY48_BEABA</name>
<dbReference type="AlphaFoldDB" id="A0A2N6NY48"/>
<evidence type="ECO:0000256" key="1">
    <source>
        <dbReference type="SAM" id="MobiDB-lite"/>
    </source>
</evidence>
<protein>
    <submittedName>
        <fullName evidence="2">Uncharacterized protein</fullName>
    </submittedName>
</protein>
<sequence>MELGGLDIQRAPGTGEHVMPWRLEDIAGQVGFSMYLRIKAWNSRPSDEPGSSLRGSCFWDSEQQKAKSP</sequence>